<sequence length="234" mass="26018">MFVNGECLVPALVLLHASATYEASPTDFLRVLKNLIDFSGILNHPNMALWQDPSTCLTNSSIRSQLGNEKNEFFGTYHVLRSTFITSNDKGMPLQRQLEETAALLELNNKTLTKPISTLRLCIFPWGKQGLGEPLSERIKSLGRLFPLAYQHIDEISVSKTICQGIPWPWAEPRILNDPSFRCGTILPKHNDTRSERMASAKGAIPPSGSQNCGSIVALHTFSLFLIALLSFTY</sequence>
<evidence type="ECO:0000256" key="1">
    <source>
        <dbReference type="SAM" id="SignalP"/>
    </source>
</evidence>
<evidence type="ECO:0000313" key="2">
    <source>
        <dbReference type="EMBL" id="GFO20553.1"/>
    </source>
</evidence>
<protein>
    <submittedName>
        <fullName evidence="2">Uncharacterized protein</fullName>
    </submittedName>
</protein>
<feature type="chain" id="PRO_5043808606" evidence="1">
    <location>
        <begin position="24"/>
        <end position="234"/>
    </location>
</feature>
<proteinExistence type="predicted"/>
<evidence type="ECO:0000313" key="3">
    <source>
        <dbReference type="Proteomes" id="UP000735302"/>
    </source>
</evidence>
<name>A0AAV4BN41_9GAST</name>
<feature type="signal peptide" evidence="1">
    <location>
        <begin position="1"/>
        <end position="23"/>
    </location>
</feature>
<dbReference type="AlphaFoldDB" id="A0AAV4BN41"/>
<comment type="caution">
    <text evidence="2">The sequence shown here is derived from an EMBL/GenBank/DDBJ whole genome shotgun (WGS) entry which is preliminary data.</text>
</comment>
<accession>A0AAV4BN41</accession>
<dbReference type="Proteomes" id="UP000735302">
    <property type="component" value="Unassembled WGS sequence"/>
</dbReference>
<dbReference type="EMBL" id="BLXT01005178">
    <property type="protein sequence ID" value="GFO20553.1"/>
    <property type="molecule type" value="Genomic_DNA"/>
</dbReference>
<keyword evidence="3" id="KW-1185">Reference proteome</keyword>
<gene>
    <name evidence="2" type="ORF">PoB_004705800</name>
</gene>
<organism evidence="2 3">
    <name type="scientific">Plakobranchus ocellatus</name>
    <dbReference type="NCBI Taxonomy" id="259542"/>
    <lineage>
        <taxon>Eukaryota</taxon>
        <taxon>Metazoa</taxon>
        <taxon>Spiralia</taxon>
        <taxon>Lophotrochozoa</taxon>
        <taxon>Mollusca</taxon>
        <taxon>Gastropoda</taxon>
        <taxon>Heterobranchia</taxon>
        <taxon>Euthyneura</taxon>
        <taxon>Panpulmonata</taxon>
        <taxon>Sacoglossa</taxon>
        <taxon>Placobranchoidea</taxon>
        <taxon>Plakobranchidae</taxon>
        <taxon>Plakobranchus</taxon>
    </lineage>
</organism>
<keyword evidence="1" id="KW-0732">Signal</keyword>
<reference evidence="2 3" key="1">
    <citation type="journal article" date="2021" name="Elife">
        <title>Chloroplast acquisition without the gene transfer in kleptoplastic sea slugs, Plakobranchus ocellatus.</title>
        <authorList>
            <person name="Maeda T."/>
            <person name="Takahashi S."/>
            <person name="Yoshida T."/>
            <person name="Shimamura S."/>
            <person name="Takaki Y."/>
            <person name="Nagai Y."/>
            <person name="Toyoda A."/>
            <person name="Suzuki Y."/>
            <person name="Arimoto A."/>
            <person name="Ishii H."/>
            <person name="Satoh N."/>
            <person name="Nishiyama T."/>
            <person name="Hasebe M."/>
            <person name="Maruyama T."/>
            <person name="Minagawa J."/>
            <person name="Obokata J."/>
            <person name="Shigenobu S."/>
        </authorList>
    </citation>
    <scope>NUCLEOTIDE SEQUENCE [LARGE SCALE GENOMIC DNA]</scope>
</reference>